<accession>A0A1Y1ZXQ9</accession>
<evidence type="ECO:0000313" key="3">
    <source>
        <dbReference type="EMBL" id="ORY15041.1"/>
    </source>
</evidence>
<dbReference type="Gene3D" id="1.10.510.10">
    <property type="entry name" value="Transferase(Phosphotransferase) domain 1"/>
    <property type="match status" value="1"/>
</dbReference>
<protein>
    <submittedName>
        <fullName evidence="3">Kinase-like domain-containing protein</fullName>
    </submittedName>
</protein>
<proteinExistence type="predicted"/>
<dbReference type="InterPro" id="IPR000719">
    <property type="entry name" value="Prot_kinase_dom"/>
</dbReference>
<dbReference type="GO" id="GO:0004674">
    <property type="term" value="F:protein serine/threonine kinase activity"/>
    <property type="evidence" value="ECO:0007669"/>
    <property type="project" value="TreeGrafter"/>
</dbReference>
<dbReference type="PANTHER" id="PTHR44167">
    <property type="entry name" value="OVARIAN-SPECIFIC SERINE/THREONINE-PROTEIN KINASE LOK-RELATED"/>
    <property type="match status" value="1"/>
</dbReference>
<dbReference type="AlphaFoldDB" id="A0A1Y1ZXQ9"/>
<dbReference type="STRING" id="1231657.A0A1Y1ZXQ9"/>
<gene>
    <name evidence="3" type="ORF">BCR34DRAFT_478582</name>
</gene>
<reference evidence="3 4" key="1">
    <citation type="submission" date="2016-07" db="EMBL/GenBank/DDBJ databases">
        <title>Pervasive Adenine N6-methylation of Active Genes in Fungi.</title>
        <authorList>
            <consortium name="DOE Joint Genome Institute"/>
            <person name="Mondo S.J."/>
            <person name="Dannebaum R.O."/>
            <person name="Kuo R.C."/>
            <person name="Labutti K."/>
            <person name="Haridas S."/>
            <person name="Kuo A."/>
            <person name="Salamov A."/>
            <person name="Ahrendt S.R."/>
            <person name="Lipzen A."/>
            <person name="Sullivan W."/>
            <person name="Andreopoulos W.B."/>
            <person name="Clum A."/>
            <person name="Lindquist E."/>
            <person name="Daum C."/>
            <person name="Ramamoorthy G.K."/>
            <person name="Gryganskyi A."/>
            <person name="Culley D."/>
            <person name="Magnuson J.K."/>
            <person name="James T.Y."/>
            <person name="O'Malley M.A."/>
            <person name="Stajich J.E."/>
            <person name="Spatafora J.W."/>
            <person name="Visel A."/>
            <person name="Grigoriev I.V."/>
        </authorList>
    </citation>
    <scope>NUCLEOTIDE SEQUENCE [LARGE SCALE GENOMIC DNA]</scope>
    <source>
        <strain evidence="3 4">CBS 115471</strain>
    </source>
</reference>
<comment type="caution">
    <text evidence="3">The sequence shown here is derived from an EMBL/GenBank/DDBJ whole genome shotgun (WGS) entry which is preliminary data.</text>
</comment>
<dbReference type="SUPFAM" id="SSF56112">
    <property type="entry name" value="Protein kinase-like (PK-like)"/>
    <property type="match status" value="1"/>
</dbReference>
<dbReference type="GO" id="GO:0044773">
    <property type="term" value="P:mitotic DNA damage checkpoint signaling"/>
    <property type="evidence" value="ECO:0007669"/>
    <property type="project" value="TreeGrafter"/>
</dbReference>
<keyword evidence="3" id="KW-0418">Kinase</keyword>
<feature type="domain" description="Protein kinase" evidence="2">
    <location>
        <begin position="137"/>
        <end position="411"/>
    </location>
</feature>
<dbReference type="InterPro" id="IPR017441">
    <property type="entry name" value="Protein_kinase_ATP_BS"/>
</dbReference>
<dbReference type="GO" id="GO:0005737">
    <property type="term" value="C:cytoplasm"/>
    <property type="evidence" value="ECO:0007669"/>
    <property type="project" value="TreeGrafter"/>
</dbReference>
<keyword evidence="4" id="KW-1185">Reference proteome</keyword>
<name>A0A1Y1ZXQ9_9PLEO</name>
<keyword evidence="3" id="KW-0808">Transferase</keyword>
<dbReference type="CDD" id="cd00180">
    <property type="entry name" value="PKc"/>
    <property type="match status" value="1"/>
</dbReference>
<feature type="non-terminal residue" evidence="3">
    <location>
        <position position="440"/>
    </location>
</feature>
<feature type="binding site" evidence="1">
    <location>
        <position position="166"/>
    </location>
    <ligand>
        <name>ATP</name>
        <dbReference type="ChEBI" id="CHEBI:30616"/>
    </ligand>
</feature>
<dbReference type="InterPro" id="IPR011009">
    <property type="entry name" value="Kinase-like_dom_sf"/>
</dbReference>
<keyword evidence="1" id="KW-0547">Nucleotide-binding</keyword>
<dbReference type="PROSITE" id="PS50011">
    <property type="entry name" value="PROTEIN_KINASE_DOM"/>
    <property type="match status" value="1"/>
</dbReference>
<dbReference type="GO" id="GO:0005634">
    <property type="term" value="C:nucleus"/>
    <property type="evidence" value="ECO:0007669"/>
    <property type="project" value="TreeGrafter"/>
</dbReference>
<evidence type="ECO:0000313" key="4">
    <source>
        <dbReference type="Proteomes" id="UP000193144"/>
    </source>
</evidence>
<organism evidence="3 4">
    <name type="scientific">Clohesyomyces aquaticus</name>
    <dbReference type="NCBI Taxonomy" id="1231657"/>
    <lineage>
        <taxon>Eukaryota</taxon>
        <taxon>Fungi</taxon>
        <taxon>Dikarya</taxon>
        <taxon>Ascomycota</taxon>
        <taxon>Pezizomycotina</taxon>
        <taxon>Dothideomycetes</taxon>
        <taxon>Pleosporomycetidae</taxon>
        <taxon>Pleosporales</taxon>
        <taxon>Lindgomycetaceae</taxon>
        <taxon>Clohesyomyces</taxon>
    </lineage>
</organism>
<dbReference type="PROSITE" id="PS00107">
    <property type="entry name" value="PROTEIN_KINASE_ATP"/>
    <property type="match status" value="1"/>
</dbReference>
<dbReference type="OrthoDB" id="4062651at2759"/>
<dbReference type="Pfam" id="PF00069">
    <property type="entry name" value="Pkinase"/>
    <property type="match status" value="1"/>
</dbReference>
<dbReference type="GO" id="GO:0005524">
    <property type="term" value="F:ATP binding"/>
    <property type="evidence" value="ECO:0007669"/>
    <property type="project" value="UniProtKB-UniRule"/>
</dbReference>
<dbReference type="EMBL" id="MCFA01000028">
    <property type="protein sequence ID" value="ORY15041.1"/>
    <property type="molecule type" value="Genomic_DNA"/>
</dbReference>
<evidence type="ECO:0000256" key="1">
    <source>
        <dbReference type="PROSITE-ProRule" id="PRU10141"/>
    </source>
</evidence>
<dbReference type="Proteomes" id="UP000193144">
    <property type="component" value="Unassembled WGS sequence"/>
</dbReference>
<sequence length="440" mass="49820">MSLLPDAAPLQGVEEAMRGWFSDPTPIANRRPFDESQLRGISNVLRSIGQEPWSRIPRIYVVLRTINQLPLIDDFITQGLNDVWFPFTHHTLPLSLKSQSARSSFIQAQRLVLTKSLDLEKRDGKHRHFSDPNDIPVVKLAELGRGGFGIVEKVLSTISREEYARKLILRGPTFRKNKEILREFEAELAILKRLSHAHIVELVGSYTDPRYVGLLMSPVADCNLKEYLDMPVSVDRRSLLRTSFGCLVAAVCYLHQSQIRHKDIKPQAIKDHRVLITDFGISRDWADLGQSTTTGPTVKTPKYCAPEVAAYLPRNSSSDIWSLGCVFLEIWTVLCGRTTEDLNSHLKANGSTSTCYHSNIESVHSWCDSLVNESSDHDIKRPETWISMMLQIEQHKRCNAQGLFNDIVEYSKEPETQLSFVGLCCTEYEDSAESVQSSVY</sequence>
<keyword evidence="1" id="KW-0067">ATP-binding</keyword>
<evidence type="ECO:0000259" key="2">
    <source>
        <dbReference type="PROSITE" id="PS50011"/>
    </source>
</evidence>
<dbReference type="PANTHER" id="PTHR44167:SF24">
    <property type="entry name" value="SERINE_THREONINE-PROTEIN KINASE CHK2"/>
    <property type="match status" value="1"/>
</dbReference>